<dbReference type="Proteomes" id="UP000189580">
    <property type="component" value="Chromosome d"/>
</dbReference>
<protein>
    <recommendedName>
        <fullName evidence="6">U3 small nucleolar RNA-associated protein 11</fullName>
        <shortName evidence="6">U3 snoRNA-associated protein 11</shortName>
    </recommendedName>
</protein>
<evidence type="ECO:0000256" key="7">
    <source>
        <dbReference type="SAM" id="MobiDB-lite"/>
    </source>
</evidence>
<dbReference type="InterPro" id="IPR007144">
    <property type="entry name" value="SSU_processome_Utp11"/>
</dbReference>
<dbReference type="PIRSF" id="PIRSF015952">
    <property type="entry name" value="U3snoRNP11"/>
    <property type="match status" value="1"/>
</dbReference>
<dbReference type="EMBL" id="CP014502">
    <property type="protein sequence ID" value="ANB13944.1"/>
    <property type="molecule type" value="Genomic_DNA"/>
</dbReference>
<accession>A0A167EDR2</accession>
<dbReference type="GO" id="GO:0000472">
    <property type="term" value="P:endonucleolytic cleavage to generate mature 5'-end of SSU-rRNA from (SSU-rRNA, 5.8S rRNA, LSU-rRNA)"/>
    <property type="evidence" value="ECO:0007669"/>
    <property type="project" value="EnsemblFungi"/>
</dbReference>
<feature type="region of interest" description="Disordered" evidence="7">
    <location>
        <begin position="1"/>
        <end position="22"/>
    </location>
</feature>
<dbReference type="PANTHER" id="PTHR12838">
    <property type="entry name" value="U3 SMALL NUCLEOLAR RNA-ASSOCIATED PROTEIN 11"/>
    <property type="match status" value="1"/>
</dbReference>
<comment type="similarity">
    <text evidence="3 6">Belongs to the UTP11 family.</text>
</comment>
<dbReference type="KEGG" id="slb:AWJ20_4896"/>
<evidence type="ECO:0000256" key="3">
    <source>
        <dbReference type="ARBA" id="ARBA00008105"/>
    </source>
</evidence>
<evidence type="ECO:0000256" key="4">
    <source>
        <dbReference type="ARBA" id="ARBA00022552"/>
    </source>
</evidence>
<dbReference type="GO" id="GO:0000447">
    <property type="term" value="P:endonucleolytic cleavage in ITS1 to separate SSU-rRNA from 5.8S rRNA and LSU-rRNA from tricistronic rRNA transcript (SSU-rRNA, 5.8S rRNA, LSU-rRNA)"/>
    <property type="evidence" value="ECO:0007669"/>
    <property type="project" value="EnsemblFungi"/>
</dbReference>
<dbReference type="GeneID" id="30037077"/>
<name>A0A167EDR2_9ASCO</name>
<comment type="function">
    <text evidence="1 6">Involved in nucleolar processing of pre-18S ribosomal RNA.</text>
</comment>
<comment type="subunit">
    <text evidence="6">Component of the ribosomal small subunit (SSU) processome.</text>
</comment>
<evidence type="ECO:0000313" key="9">
    <source>
        <dbReference type="Proteomes" id="UP000189580"/>
    </source>
</evidence>
<evidence type="ECO:0000256" key="2">
    <source>
        <dbReference type="ARBA" id="ARBA00004604"/>
    </source>
</evidence>
<proteinExistence type="inferred from homology"/>
<evidence type="ECO:0000313" key="8">
    <source>
        <dbReference type="EMBL" id="ANB13944.1"/>
    </source>
</evidence>
<evidence type="ECO:0000256" key="5">
    <source>
        <dbReference type="ARBA" id="ARBA00023242"/>
    </source>
</evidence>
<gene>
    <name evidence="8" type="primary">UTP11</name>
    <name evidence="8" type="ORF">AWJ20_4896</name>
</gene>
<dbReference type="RefSeq" id="XP_018736421.1">
    <property type="nucleotide sequence ID" value="XM_018881998.1"/>
</dbReference>
<dbReference type="Pfam" id="PF03998">
    <property type="entry name" value="Utp11"/>
    <property type="match status" value="1"/>
</dbReference>
<evidence type="ECO:0000256" key="1">
    <source>
        <dbReference type="ARBA" id="ARBA00004099"/>
    </source>
</evidence>
<dbReference type="GO" id="GO:0032040">
    <property type="term" value="C:small-subunit processome"/>
    <property type="evidence" value="ECO:0007669"/>
    <property type="project" value="UniProtKB-UniRule"/>
</dbReference>
<keyword evidence="5 6" id="KW-0539">Nucleus</keyword>
<dbReference type="AlphaFoldDB" id="A0A167EDR2"/>
<reference evidence="8 9" key="1">
    <citation type="submission" date="2016-02" db="EMBL/GenBank/DDBJ databases">
        <title>Complete genome sequence and transcriptome regulation of the pentose utilising yeast Sugiyamaella lignohabitans.</title>
        <authorList>
            <person name="Bellasio M."/>
            <person name="Peymann A."/>
            <person name="Valli M."/>
            <person name="Sipitzky M."/>
            <person name="Graf A."/>
            <person name="Sauer M."/>
            <person name="Marx H."/>
            <person name="Mattanovich D."/>
        </authorList>
    </citation>
    <scope>NUCLEOTIDE SEQUENCE [LARGE SCALE GENOMIC DNA]</scope>
    <source>
        <strain evidence="8 9">CBS 10342</strain>
    </source>
</reference>
<organism evidence="8 9">
    <name type="scientific">Sugiyamaella lignohabitans</name>
    <dbReference type="NCBI Taxonomy" id="796027"/>
    <lineage>
        <taxon>Eukaryota</taxon>
        <taxon>Fungi</taxon>
        <taxon>Dikarya</taxon>
        <taxon>Ascomycota</taxon>
        <taxon>Saccharomycotina</taxon>
        <taxon>Dipodascomycetes</taxon>
        <taxon>Dipodascales</taxon>
        <taxon>Trichomonascaceae</taxon>
        <taxon>Sugiyamaella</taxon>
    </lineage>
</organism>
<dbReference type="PANTHER" id="PTHR12838:SF0">
    <property type="entry name" value="U3 SMALL NUCLEOLAR RNA-ASSOCIATED PROTEIN 11-RELATED"/>
    <property type="match status" value="1"/>
</dbReference>
<comment type="subcellular location">
    <subcellularLocation>
        <location evidence="2 6">Nucleus</location>
        <location evidence="2 6">Nucleolus</location>
    </subcellularLocation>
</comment>
<dbReference type="OrthoDB" id="29058at2759"/>
<dbReference type="GO" id="GO:0000480">
    <property type="term" value="P:endonucleolytic cleavage in 5'-ETS of tricistronic rRNA transcript (SSU-rRNA, 5.8S rRNA, LSU-rRNA)"/>
    <property type="evidence" value="ECO:0007669"/>
    <property type="project" value="EnsemblFungi"/>
</dbReference>
<sequence>MVALTHNIAKKQHRERAQPTERRKWGLLEKKKDYKLRSQDFHKKENHLKLLRRKATERNPDEFYHSMVNKKTDNRGILITERGNEVLSNGAAQLLKTQDSSYVRTLTSGEIRKIEKLETELTFGGQGEHTVFVDSDSQAKSFDAAEYFGTHKSLLNRRENRLRKNQLEEQDLSKTTLIPTDVDERTEQKLRKQKMAKYKELDQRLERQQQLSQVQQQMDLQRELMKKGDKKKIITKDGKQTWKWKNVRKR</sequence>
<keyword evidence="4 6" id="KW-0698">rRNA processing</keyword>
<keyword evidence="9" id="KW-1185">Reference proteome</keyword>
<dbReference type="GO" id="GO:0006412">
    <property type="term" value="P:translation"/>
    <property type="evidence" value="ECO:0007669"/>
    <property type="project" value="EnsemblFungi"/>
</dbReference>
<evidence type="ECO:0000256" key="6">
    <source>
        <dbReference type="PIRNR" id="PIRNR015952"/>
    </source>
</evidence>